<proteinExistence type="predicted"/>
<dbReference type="AlphaFoldDB" id="A0A2K9NPD2"/>
<keyword evidence="1" id="KW-0732">Signal</keyword>
<evidence type="ECO:0000313" key="3">
    <source>
        <dbReference type="EMBL" id="AUN97363.1"/>
    </source>
</evidence>
<sequence length="261" mass="30204">MPGHRMYRLFLFVVTLFIATPARAEKVKVVGTHFNKIFETDAAGAFHGVAVDLLKKVAAKKNLQIEYAIYPWNRAQYLISTGRADILIGPYRTPEREKQMDFASTPFYTDHMVFYTTKDKPFAWNESLDLLKTKRILTIKGWVYGIKFDEIKDKLTIVEANDIETAFRMLALGRADLLLANERNAEDALEQKENKDHFIKTKKPFSFMQGYFAFSLKYKNDSVKKAIQESLSQLSYEGIIKKINKDYKLSFEPRVSIVPNY</sequence>
<feature type="domain" description="Solute-binding protein family 3/N-terminal" evidence="2">
    <location>
        <begin position="27"/>
        <end position="246"/>
    </location>
</feature>
<dbReference type="SMART" id="SM00062">
    <property type="entry name" value="PBPb"/>
    <property type="match status" value="1"/>
</dbReference>
<dbReference type="PANTHER" id="PTHR35936">
    <property type="entry name" value="MEMBRANE-BOUND LYTIC MUREIN TRANSGLYCOSYLASE F"/>
    <property type="match status" value="1"/>
</dbReference>
<accession>A0A2K9NPD2</accession>
<evidence type="ECO:0000259" key="2">
    <source>
        <dbReference type="SMART" id="SM00062"/>
    </source>
</evidence>
<reference evidence="3 4" key="1">
    <citation type="submission" date="2018-01" db="EMBL/GenBank/DDBJ databases">
        <title>Complete genome sequence of Bacteriovorax stolpii DSM12778.</title>
        <authorList>
            <person name="Tang B."/>
            <person name="Chang J."/>
        </authorList>
    </citation>
    <scope>NUCLEOTIDE SEQUENCE [LARGE SCALE GENOMIC DNA]</scope>
    <source>
        <strain evidence="3 4">DSM 12778</strain>
    </source>
</reference>
<dbReference type="EMBL" id="CP025704">
    <property type="protein sequence ID" value="AUN97363.1"/>
    <property type="molecule type" value="Genomic_DNA"/>
</dbReference>
<gene>
    <name evidence="3" type="ORF">C0V70_04400</name>
</gene>
<dbReference type="Pfam" id="PF00497">
    <property type="entry name" value="SBP_bac_3"/>
    <property type="match status" value="1"/>
</dbReference>
<dbReference type="SUPFAM" id="SSF53850">
    <property type="entry name" value="Periplasmic binding protein-like II"/>
    <property type="match status" value="1"/>
</dbReference>
<dbReference type="KEGG" id="bsto:C0V70_04400"/>
<dbReference type="Gene3D" id="3.40.190.10">
    <property type="entry name" value="Periplasmic binding protein-like II"/>
    <property type="match status" value="2"/>
</dbReference>
<name>A0A2K9NPD2_BACTC</name>
<organism evidence="3 4">
    <name type="scientific">Bacteriovorax stolpii</name>
    <name type="common">Bdellovibrio stolpii</name>
    <dbReference type="NCBI Taxonomy" id="960"/>
    <lineage>
        <taxon>Bacteria</taxon>
        <taxon>Pseudomonadati</taxon>
        <taxon>Bdellovibrionota</taxon>
        <taxon>Bacteriovoracia</taxon>
        <taxon>Bacteriovoracales</taxon>
        <taxon>Bacteriovoracaceae</taxon>
        <taxon>Bacteriovorax</taxon>
    </lineage>
</organism>
<protein>
    <recommendedName>
        <fullName evidence="2">Solute-binding protein family 3/N-terminal domain-containing protein</fullName>
    </recommendedName>
</protein>
<dbReference type="PANTHER" id="PTHR35936:SF25">
    <property type="entry name" value="ABC TRANSPORTER SUBSTRATE-BINDING PROTEIN"/>
    <property type="match status" value="1"/>
</dbReference>
<dbReference type="OrthoDB" id="5297350at2"/>
<dbReference type="InterPro" id="IPR001638">
    <property type="entry name" value="Solute-binding_3/MltF_N"/>
</dbReference>
<keyword evidence="4" id="KW-1185">Reference proteome</keyword>
<evidence type="ECO:0000313" key="4">
    <source>
        <dbReference type="Proteomes" id="UP000235584"/>
    </source>
</evidence>
<evidence type="ECO:0000256" key="1">
    <source>
        <dbReference type="ARBA" id="ARBA00022729"/>
    </source>
</evidence>
<dbReference type="Proteomes" id="UP000235584">
    <property type="component" value="Chromosome"/>
</dbReference>